<dbReference type="InterPro" id="IPR003661">
    <property type="entry name" value="HisK_dim/P_dom"/>
</dbReference>
<dbReference type="InterPro" id="IPR036097">
    <property type="entry name" value="HisK_dim/P_sf"/>
</dbReference>
<keyword evidence="18" id="KW-0175">Coiled coil</keyword>
<dbReference type="SUPFAM" id="SSF47226">
    <property type="entry name" value="Histidine-containing phosphotransfer domain, HPT domain"/>
    <property type="match status" value="1"/>
</dbReference>
<dbReference type="Pfam" id="PF01627">
    <property type="entry name" value="Hpt"/>
    <property type="match status" value="1"/>
</dbReference>
<dbReference type="Pfam" id="PF02518">
    <property type="entry name" value="HATPase_c"/>
    <property type="match status" value="1"/>
</dbReference>
<evidence type="ECO:0000256" key="6">
    <source>
        <dbReference type="ARBA" id="ARBA00022679"/>
    </source>
</evidence>
<dbReference type="InterPro" id="IPR011006">
    <property type="entry name" value="CheY-like_superfamily"/>
</dbReference>
<feature type="transmembrane region" description="Helical" evidence="19">
    <location>
        <begin position="304"/>
        <end position="324"/>
    </location>
</feature>
<evidence type="ECO:0000256" key="1">
    <source>
        <dbReference type="ARBA" id="ARBA00000085"/>
    </source>
</evidence>
<feature type="domain" description="Histidine kinase" evidence="20">
    <location>
        <begin position="498"/>
        <end position="719"/>
    </location>
</feature>
<evidence type="ECO:0000256" key="9">
    <source>
        <dbReference type="ARBA" id="ARBA00022777"/>
    </source>
</evidence>
<dbReference type="CDD" id="cd00082">
    <property type="entry name" value="HisKA"/>
    <property type="match status" value="1"/>
</dbReference>
<dbReference type="GO" id="GO:0000155">
    <property type="term" value="F:phosphorelay sensor kinase activity"/>
    <property type="evidence" value="ECO:0007669"/>
    <property type="project" value="InterPro"/>
</dbReference>
<dbReference type="EMBL" id="LO017727">
    <property type="protein sequence ID" value="CRH06407.1"/>
    <property type="molecule type" value="Genomic_DNA"/>
</dbReference>
<keyword evidence="6 23" id="KW-0808">Transferase</keyword>
<proteinExistence type="predicted"/>
<keyword evidence="4" id="KW-1003">Cell membrane</keyword>
<evidence type="ECO:0000256" key="5">
    <source>
        <dbReference type="ARBA" id="ARBA00022553"/>
    </source>
</evidence>
<reference evidence="23" key="1">
    <citation type="submission" date="2015-04" db="EMBL/GenBank/DDBJ databases">
        <authorList>
            <person name="Syromyatnikov M.Y."/>
            <person name="Popov V.N."/>
        </authorList>
    </citation>
    <scope>NUCLEOTIDE SEQUENCE</scope>
    <source>
        <strain evidence="23">MO-1</strain>
    </source>
</reference>
<dbReference type="SUPFAM" id="SSF47384">
    <property type="entry name" value="Homodimeric domain of signal transducing histidine kinase"/>
    <property type="match status" value="1"/>
</dbReference>
<evidence type="ECO:0000256" key="18">
    <source>
        <dbReference type="SAM" id="Coils"/>
    </source>
</evidence>
<evidence type="ECO:0000256" key="4">
    <source>
        <dbReference type="ARBA" id="ARBA00022475"/>
    </source>
</evidence>
<dbReference type="Gene3D" id="3.40.50.2300">
    <property type="match status" value="1"/>
</dbReference>
<feature type="transmembrane region" description="Helical" evidence="19">
    <location>
        <begin position="364"/>
        <end position="383"/>
    </location>
</feature>
<dbReference type="CDD" id="cd00088">
    <property type="entry name" value="HPT"/>
    <property type="match status" value="1"/>
</dbReference>
<dbReference type="FunFam" id="3.30.565.10:FF:000010">
    <property type="entry name" value="Sensor histidine kinase RcsC"/>
    <property type="match status" value="1"/>
</dbReference>
<dbReference type="InterPro" id="IPR011622">
    <property type="entry name" value="7TMR_DISM_rcpt_extracell_dom2"/>
</dbReference>
<gene>
    <name evidence="23" type="ORF">MAGMO_2244</name>
</gene>
<dbReference type="AlphaFoldDB" id="A0A1S7LJW0"/>
<feature type="domain" description="HPt" evidence="22">
    <location>
        <begin position="912"/>
        <end position="1003"/>
    </location>
</feature>
<comment type="subcellular location">
    <subcellularLocation>
        <location evidence="2">Cell membrane</location>
        <topology evidence="2">Multi-pass membrane protein</topology>
    </subcellularLocation>
</comment>
<dbReference type="CDD" id="cd16922">
    <property type="entry name" value="HATPase_EvgS-ArcB-TorS-like"/>
    <property type="match status" value="1"/>
</dbReference>
<evidence type="ECO:0000259" key="21">
    <source>
        <dbReference type="PROSITE" id="PS50110"/>
    </source>
</evidence>
<dbReference type="PROSITE" id="PS50894">
    <property type="entry name" value="HPT"/>
    <property type="match status" value="1"/>
</dbReference>
<evidence type="ECO:0000256" key="8">
    <source>
        <dbReference type="ARBA" id="ARBA00022741"/>
    </source>
</evidence>
<dbReference type="FunFam" id="1.10.287.130:FF:000002">
    <property type="entry name" value="Two-component osmosensing histidine kinase"/>
    <property type="match status" value="1"/>
</dbReference>
<keyword evidence="7 19" id="KW-0812">Transmembrane</keyword>
<keyword evidence="9 23" id="KW-0418">Kinase</keyword>
<dbReference type="SMART" id="SM00387">
    <property type="entry name" value="HATPase_c"/>
    <property type="match status" value="1"/>
</dbReference>
<dbReference type="InterPro" id="IPR036641">
    <property type="entry name" value="HPT_dom_sf"/>
</dbReference>
<evidence type="ECO:0000256" key="13">
    <source>
        <dbReference type="ARBA" id="ARBA00023136"/>
    </source>
</evidence>
<feature type="transmembrane region" description="Helical" evidence="19">
    <location>
        <begin position="268"/>
        <end position="292"/>
    </location>
</feature>
<dbReference type="GO" id="GO:0005886">
    <property type="term" value="C:plasma membrane"/>
    <property type="evidence" value="ECO:0007669"/>
    <property type="project" value="UniProtKB-SubCell"/>
</dbReference>
<dbReference type="PANTHER" id="PTHR45339">
    <property type="entry name" value="HYBRID SIGNAL TRANSDUCTION HISTIDINE KINASE J"/>
    <property type="match status" value="1"/>
</dbReference>
<evidence type="ECO:0000256" key="16">
    <source>
        <dbReference type="PROSITE-ProRule" id="PRU00110"/>
    </source>
</evidence>
<dbReference type="Gene3D" id="2.60.40.2380">
    <property type="match status" value="1"/>
</dbReference>
<dbReference type="SMART" id="SM00388">
    <property type="entry name" value="HisKA"/>
    <property type="match status" value="1"/>
</dbReference>
<dbReference type="InterPro" id="IPR011623">
    <property type="entry name" value="7TMR_DISM_rcpt_extracell_dom1"/>
</dbReference>
<evidence type="ECO:0000256" key="15">
    <source>
        <dbReference type="ARBA" id="ARBA00068150"/>
    </source>
</evidence>
<feature type="modified residue" description="4-aspartylphosphate" evidence="17">
    <location>
        <position position="802"/>
    </location>
</feature>
<keyword evidence="10" id="KW-0067">ATP-binding</keyword>
<dbReference type="Pfam" id="PF07696">
    <property type="entry name" value="7TMR-DISMED2"/>
    <property type="match status" value="1"/>
</dbReference>
<keyword evidence="11 19" id="KW-1133">Transmembrane helix</keyword>
<evidence type="ECO:0000256" key="7">
    <source>
        <dbReference type="ARBA" id="ARBA00022692"/>
    </source>
</evidence>
<keyword evidence="5 17" id="KW-0597">Phosphoprotein</keyword>
<evidence type="ECO:0000259" key="22">
    <source>
        <dbReference type="PROSITE" id="PS50894"/>
    </source>
</evidence>
<accession>A0A1S7LJW0</accession>
<dbReference type="InterPro" id="IPR004358">
    <property type="entry name" value="Sig_transdc_His_kin-like_C"/>
</dbReference>
<dbReference type="EC" id="2.7.13.3" evidence="3"/>
<dbReference type="InterPro" id="IPR001789">
    <property type="entry name" value="Sig_transdc_resp-reg_receiver"/>
</dbReference>
<comment type="catalytic activity">
    <reaction evidence="1">
        <text>ATP + protein L-histidine = ADP + protein N-phospho-L-histidine.</text>
        <dbReference type="EC" id="2.7.13.3"/>
    </reaction>
</comment>
<protein>
    <recommendedName>
        <fullName evidence="15">Sensory/regulatory protein RpfC</fullName>
        <ecNumber evidence="3">2.7.13.3</ecNumber>
    </recommendedName>
</protein>
<feature type="coiled-coil region" evidence="18">
    <location>
        <begin position="453"/>
        <end position="484"/>
    </location>
</feature>
<dbReference type="InterPro" id="IPR036890">
    <property type="entry name" value="HATPase_C_sf"/>
</dbReference>
<dbReference type="GO" id="GO:0005524">
    <property type="term" value="F:ATP binding"/>
    <property type="evidence" value="ECO:0007669"/>
    <property type="project" value="UniProtKB-KW"/>
</dbReference>
<evidence type="ECO:0000256" key="12">
    <source>
        <dbReference type="ARBA" id="ARBA00023012"/>
    </source>
</evidence>
<evidence type="ECO:0000256" key="19">
    <source>
        <dbReference type="SAM" id="Phobius"/>
    </source>
</evidence>
<organism evidence="23">
    <name type="scientific">Magnetococcus massalia (strain MO-1)</name>
    <dbReference type="NCBI Taxonomy" id="451514"/>
    <lineage>
        <taxon>Bacteria</taxon>
        <taxon>Pseudomonadati</taxon>
        <taxon>Pseudomonadota</taxon>
        <taxon>Magnetococcia</taxon>
        <taxon>Magnetococcales</taxon>
        <taxon>Magnetococcaceae</taxon>
        <taxon>Magnetococcus</taxon>
    </lineage>
</organism>
<comment type="subunit">
    <text evidence="14">At low DSF concentrations, interacts with RpfF.</text>
</comment>
<keyword evidence="8" id="KW-0547">Nucleotide-binding</keyword>
<feature type="transmembrane region" description="Helical" evidence="19">
    <location>
        <begin position="390"/>
        <end position="410"/>
    </location>
</feature>
<feature type="transmembrane region" description="Helical" evidence="19">
    <location>
        <begin position="336"/>
        <end position="358"/>
    </location>
</feature>
<feature type="transmembrane region" description="Helical" evidence="19">
    <location>
        <begin position="236"/>
        <end position="261"/>
    </location>
</feature>
<dbReference type="SUPFAM" id="SSF52172">
    <property type="entry name" value="CheY-like"/>
    <property type="match status" value="1"/>
</dbReference>
<dbReference type="CDD" id="cd17546">
    <property type="entry name" value="REC_hyHK_CKI1_RcsC-like"/>
    <property type="match status" value="1"/>
</dbReference>
<evidence type="ECO:0000259" key="20">
    <source>
        <dbReference type="PROSITE" id="PS50109"/>
    </source>
</evidence>
<evidence type="ECO:0000256" key="10">
    <source>
        <dbReference type="ARBA" id="ARBA00022840"/>
    </source>
</evidence>
<dbReference type="InterPro" id="IPR003594">
    <property type="entry name" value="HATPase_dom"/>
</dbReference>
<dbReference type="SMART" id="SM00448">
    <property type="entry name" value="REC"/>
    <property type="match status" value="1"/>
</dbReference>
<dbReference type="InterPro" id="IPR005467">
    <property type="entry name" value="His_kinase_dom"/>
</dbReference>
<dbReference type="PRINTS" id="PR00344">
    <property type="entry name" value="BCTRLSENSOR"/>
</dbReference>
<feature type="domain" description="Response regulatory" evidence="21">
    <location>
        <begin position="753"/>
        <end position="869"/>
    </location>
</feature>
<dbReference type="SUPFAM" id="SSF55874">
    <property type="entry name" value="ATPase domain of HSP90 chaperone/DNA topoisomerase II/histidine kinase"/>
    <property type="match status" value="1"/>
</dbReference>
<evidence type="ECO:0000256" key="14">
    <source>
        <dbReference type="ARBA" id="ARBA00064003"/>
    </source>
</evidence>
<dbReference type="InterPro" id="IPR008207">
    <property type="entry name" value="Sig_transdc_His_kin_Hpt_dom"/>
</dbReference>
<dbReference type="Gene3D" id="3.30.565.10">
    <property type="entry name" value="Histidine kinase-like ATPase, C-terminal domain"/>
    <property type="match status" value="1"/>
</dbReference>
<dbReference type="PROSITE" id="PS50110">
    <property type="entry name" value="RESPONSE_REGULATORY"/>
    <property type="match status" value="1"/>
</dbReference>
<name>A0A1S7LJW0_MAGMO</name>
<keyword evidence="13 19" id="KW-0472">Membrane</keyword>
<keyword evidence="12" id="KW-0902">Two-component regulatory system</keyword>
<dbReference type="Gene3D" id="1.10.287.130">
    <property type="match status" value="1"/>
</dbReference>
<dbReference type="Pfam" id="PF00512">
    <property type="entry name" value="HisKA"/>
    <property type="match status" value="1"/>
</dbReference>
<sequence>MLVTPLVRLIATPSTALPWRALTPVKGADEQGGGGESSPRQFGRGVAIAWLLLVLLIWGSLWSNPCFAFEPSQPVEIPLSSSMDGLKTTHHVALLEDPGRALTLQDVRSPHWADQFAPISKNRTVQSVSKSAWWLRLEANNATDHSIRWILESFFPHTDYLDIYHLLPDGELQTLQLGDLRPFTNRPIPDEAFIVPLETPAKSNSLIYVRMAFKKSGLIETQLLVWSPDKFEQHRIFTGVMLGCFFGSLLFVITYNLFIYFSTKRVEYLWYVLFVAGMWIAQFALMGLGHRYLYTEHEWLTNHLHLLMICINLFSLTQFSRSFLKIKHYLPKTDLFYKGMMGFDLLLVLATIAGFKAFVLKGLILHGVIILSLPFVSAWVWYCGAKQARFFMLGWGGAAVFVSMHLGWWIGISESFFLSIWGGRVAILFEAMLLSLALADYINILREDREAAISREQKVLIEARDELENKVQERTRDLESAKQYADNANAAKGAFLATMSHEIRTPINGILGMTHLTLNTLLSKQQRGYLNQIQSSTRYLLEIINDILDFTKIDAGRMEIEKIPFKLDEMVENLLTLFNVRINTDKIAFIIHKSEDTPNDLIGDPLRLKQVLANLLSNAVKFTEQGQIVLDINLARQVDDRVILQFLVKDTGIGMSAEQQANLFKEFTQADSSTTRKYGGTGLGLSICQRLIRQMGGELDVLSRAGEGSHFLFSLEFQLPSPSLMQARPGEHEAPRGGELFGLQDEPDFQGASVLLVEDNLTNRQVARELLERVNLVVSLASHGQEAVEKVKSDPFDLVLMDIQMPGMDGYQATERIRHGLQLTELPIIAMTAHAFIEDQEKCLAVGMNDHVAKPVEPYLLYQALTRWLPSVAAAPKRAAADLADSASATAQPTIILPGIQQEAGLRRVCHNLTLWRRVVLEFCQGHQGDVQQVREALQTGQTDTALHIVHTLKGAAGSLGALNLAHGASRVEAAIKRDEPVEEPLMVMATALREVVDGVAAAWGERAEQACHSEELEPIGQSDDLALQLQELGVLLMQATPQAADLLPPIKAALNAEHKLLFSSMEEAINRFKFEQALEMLRAFCLEIDVELVD</sequence>
<dbReference type="Pfam" id="PF00072">
    <property type="entry name" value="Response_reg"/>
    <property type="match status" value="1"/>
</dbReference>
<evidence type="ECO:0000256" key="17">
    <source>
        <dbReference type="PROSITE-ProRule" id="PRU00169"/>
    </source>
</evidence>
<evidence type="ECO:0000313" key="23">
    <source>
        <dbReference type="EMBL" id="CRH06407.1"/>
    </source>
</evidence>
<evidence type="ECO:0000256" key="11">
    <source>
        <dbReference type="ARBA" id="ARBA00022989"/>
    </source>
</evidence>
<evidence type="ECO:0000256" key="3">
    <source>
        <dbReference type="ARBA" id="ARBA00012438"/>
    </source>
</evidence>
<dbReference type="PANTHER" id="PTHR45339:SF1">
    <property type="entry name" value="HYBRID SIGNAL TRANSDUCTION HISTIDINE KINASE J"/>
    <property type="match status" value="1"/>
</dbReference>
<feature type="modified residue" description="Phosphohistidine" evidence="16">
    <location>
        <position position="951"/>
    </location>
</feature>
<dbReference type="Gene3D" id="1.20.120.160">
    <property type="entry name" value="HPT domain"/>
    <property type="match status" value="1"/>
</dbReference>
<dbReference type="Pfam" id="PF07695">
    <property type="entry name" value="7TMR-DISM_7TM"/>
    <property type="match status" value="1"/>
</dbReference>
<evidence type="ECO:0000256" key="2">
    <source>
        <dbReference type="ARBA" id="ARBA00004651"/>
    </source>
</evidence>
<dbReference type="PROSITE" id="PS50109">
    <property type="entry name" value="HIS_KIN"/>
    <property type="match status" value="1"/>
</dbReference>